<gene>
    <name evidence="1" type="ORF">EVOR1521_LOCUS16139</name>
</gene>
<dbReference type="InterPro" id="IPR036322">
    <property type="entry name" value="WD40_repeat_dom_sf"/>
</dbReference>
<dbReference type="Proteomes" id="UP001178507">
    <property type="component" value="Unassembled WGS sequence"/>
</dbReference>
<evidence type="ECO:0000313" key="2">
    <source>
        <dbReference type="Proteomes" id="UP001178507"/>
    </source>
</evidence>
<dbReference type="AlphaFoldDB" id="A0AA36N3C8"/>
<dbReference type="InterPro" id="IPR001680">
    <property type="entry name" value="WD40_rpt"/>
</dbReference>
<dbReference type="InterPro" id="IPR015943">
    <property type="entry name" value="WD40/YVTN_repeat-like_dom_sf"/>
</dbReference>
<keyword evidence="2" id="KW-1185">Reference proteome</keyword>
<dbReference type="EMBL" id="CAUJNA010002151">
    <property type="protein sequence ID" value="CAJ1390828.1"/>
    <property type="molecule type" value="Genomic_DNA"/>
</dbReference>
<reference evidence="1" key="1">
    <citation type="submission" date="2023-08" db="EMBL/GenBank/DDBJ databases">
        <authorList>
            <person name="Chen Y."/>
            <person name="Shah S."/>
            <person name="Dougan E. K."/>
            <person name="Thang M."/>
            <person name="Chan C."/>
        </authorList>
    </citation>
    <scope>NUCLEOTIDE SEQUENCE</scope>
</reference>
<dbReference type="PANTHER" id="PTHR19855:SF34">
    <property type="entry name" value="F-BOX_WD REPEAT-CONTAINING PROTEIN 9"/>
    <property type="match status" value="1"/>
</dbReference>
<organism evidence="1 2">
    <name type="scientific">Effrenium voratum</name>
    <dbReference type="NCBI Taxonomy" id="2562239"/>
    <lineage>
        <taxon>Eukaryota</taxon>
        <taxon>Sar</taxon>
        <taxon>Alveolata</taxon>
        <taxon>Dinophyceae</taxon>
        <taxon>Suessiales</taxon>
        <taxon>Symbiodiniaceae</taxon>
        <taxon>Effrenium</taxon>
    </lineage>
</organism>
<proteinExistence type="predicted"/>
<accession>A0AA36N3C8</accession>
<dbReference type="PANTHER" id="PTHR19855">
    <property type="entry name" value="WD40 REPEAT PROTEIN 12, 37"/>
    <property type="match status" value="1"/>
</dbReference>
<dbReference type="Pfam" id="PF00400">
    <property type="entry name" value="WD40"/>
    <property type="match status" value="2"/>
</dbReference>
<comment type="caution">
    <text evidence="1">The sequence shown here is derived from an EMBL/GenBank/DDBJ whole genome shotgun (WGS) entry which is preliminary data.</text>
</comment>
<evidence type="ECO:0000313" key="1">
    <source>
        <dbReference type="EMBL" id="CAJ1390828.1"/>
    </source>
</evidence>
<dbReference type="SUPFAM" id="SSF50978">
    <property type="entry name" value="WD40 repeat-like"/>
    <property type="match status" value="1"/>
</dbReference>
<name>A0AA36N3C8_9DINO</name>
<sequence length="253" mass="26998">MCSLGRDLFCSGSWDSTIKLWNSRTKTASTPSPDTPVLSHPCAVLAGISFAAAAGTAPSSYGAPEPKTASTPSPDTPVLSHPCAVLAGISFAAAAGTNLSSYGAPEPKTASTPSPDTPVLSHPCAVLAGISFAAASWRGSLLQRQRRRIYQALEFLHLWLPSHLTGHTCAVTSICTLGVDLFCSASFDHTVKRWNSRTYDCPRTLTDWVRSLCSFGGDKIWFAHLHRPQGNMQLFDACAATQSCLQRESKQGQ</sequence>
<protein>
    <submittedName>
        <fullName evidence="1">Uncharacterized protein</fullName>
    </submittedName>
</protein>
<dbReference type="Gene3D" id="2.130.10.10">
    <property type="entry name" value="YVTN repeat-like/Quinoprotein amine dehydrogenase"/>
    <property type="match status" value="1"/>
</dbReference>